<sequence>MDVRDFELLCVIWWRVWFRRNKLIYSSVTILAHGIVVWDVDFLEDFRRANIKEGRVVEQQSGRLPWKDLPVGCFKINTDEVLNPREKVSGLGWNDMGCCKPHLAEAMAILHGFWLAMETGLSPAVLESDAQMVVNLIKAKEVSISELGVVAHGFAKLALDFRGKFVRLEDRPLYVESLILVDIPSAL</sequence>
<evidence type="ECO:0000259" key="1">
    <source>
        <dbReference type="Pfam" id="PF13456"/>
    </source>
</evidence>
<dbReference type="Proteomes" id="UP001280121">
    <property type="component" value="Unassembled WGS sequence"/>
</dbReference>
<keyword evidence="3" id="KW-1185">Reference proteome</keyword>
<feature type="domain" description="RNase H type-1" evidence="1">
    <location>
        <begin position="97"/>
        <end position="145"/>
    </location>
</feature>
<proteinExistence type="predicted"/>
<dbReference type="AlphaFoldDB" id="A0AAE0CTU1"/>
<evidence type="ECO:0000313" key="2">
    <source>
        <dbReference type="EMBL" id="KAK2663222.1"/>
    </source>
</evidence>
<organism evidence="2 3">
    <name type="scientific">Dipteronia dyeriana</name>
    <dbReference type="NCBI Taxonomy" id="168575"/>
    <lineage>
        <taxon>Eukaryota</taxon>
        <taxon>Viridiplantae</taxon>
        <taxon>Streptophyta</taxon>
        <taxon>Embryophyta</taxon>
        <taxon>Tracheophyta</taxon>
        <taxon>Spermatophyta</taxon>
        <taxon>Magnoliopsida</taxon>
        <taxon>eudicotyledons</taxon>
        <taxon>Gunneridae</taxon>
        <taxon>Pentapetalae</taxon>
        <taxon>rosids</taxon>
        <taxon>malvids</taxon>
        <taxon>Sapindales</taxon>
        <taxon>Sapindaceae</taxon>
        <taxon>Hippocastanoideae</taxon>
        <taxon>Acereae</taxon>
        <taxon>Dipteronia</taxon>
    </lineage>
</organism>
<protein>
    <recommendedName>
        <fullName evidence="1">RNase H type-1 domain-containing protein</fullName>
    </recommendedName>
</protein>
<dbReference type="GO" id="GO:0003676">
    <property type="term" value="F:nucleic acid binding"/>
    <property type="evidence" value="ECO:0007669"/>
    <property type="project" value="InterPro"/>
</dbReference>
<dbReference type="Pfam" id="PF13456">
    <property type="entry name" value="RVT_3"/>
    <property type="match status" value="1"/>
</dbReference>
<gene>
    <name evidence="2" type="ORF">Ddye_001796</name>
</gene>
<reference evidence="2" key="1">
    <citation type="journal article" date="2023" name="Plant J.">
        <title>Genome sequences and population genomics provide insights into the demographic history, inbreeding, and mutation load of two 'living fossil' tree species of Dipteronia.</title>
        <authorList>
            <person name="Feng Y."/>
            <person name="Comes H.P."/>
            <person name="Chen J."/>
            <person name="Zhu S."/>
            <person name="Lu R."/>
            <person name="Zhang X."/>
            <person name="Li P."/>
            <person name="Qiu J."/>
            <person name="Olsen K.M."/>
            <person name="Qiu Y."/>
        </authorList>
    </citation>
    <scope>NUCLEOTIDE SEQUENCE</scope>
    <source>
        <strain evidence="2">KIB01</strain>
    </source>
</reference>
<dbReference type="EMBL" id="JANJYI010000001">
    <property type="protein sequence ID" value="KAK2663222.1"/>
    <property type="molecule type" value="Genomic_DNA"/>
</dbReference>
<accession>A0AAE0CTU1</accession>
<name>A0AAE0CTU1_9ROSI</name>
<dbReference type="InterPro" id="IPR052929">
    <property type="entry name" value="RNase_H-like_EbsB-rel"/>
</dbReference>
<dbReference type="PANTHER" id="PTHR47074:SF11">
    <property type="entry name" value="REVERSE TRANSCRIPTASE-LIKE PROTEIN"/>
    <property type="match status" value="1"/>
</dbReference>
<dbReference type="PANTHER" id="PTHR47074">
    <property type="entry name" value="BNAC02G40300D PROTEIN"/>
    <property type="match status" value="1"/>
</dbReference>
<evidence type="ECO:0000313" key="3">
    <source>
        <dbReference type="Proteomes" id="UP001280121"/>
    </source>
</evidence>
<comment type="caution">
    <text evidence="2">The sequence shown here is derived from an EMBL/GenBank/DDBJ whole genome shotgun (WGS) entry which is preliminary data.</text>
</comment>
<dbReference type="GO" id="GO:0004523">
    <property type="term" value="F:RNA-DNA hybrid ribonuclease activity"/>
    <property type="evidence" value="ECO:0007669"/>
    <property type="project" value="InterPro"/>
</dbReference>
<dbReference type="InterPro" id="IPR002156">
    <property type="entry name" value="RNaseH_domain"/>
</dbReference>